<feature type="region of interest" description="Disordered" evidence="2">
    <location>
        <begin position="46"/>
        <end position="112"/>
    </location>
</feature>
<protein>
    <submittedName>
        <fullName evidence="4">MarR family transcriptional regulator</fullName>
    </submittedName>
</protein>
<evidence type="ECO:0000256" key="1">
    <source>
        <dbReference type="ARBA" id="ARBA00004496"/>
    </source>
</evidence>
<keyword evidence="5" id="KW-1185">Reference proteome</keyword>
<reference evidence="4 5" key="1">
    <citation type="submission" date="2020-12" db="EMBL/GenBank/DDBJ databases">
        <title>Brachybacterium sp. MASK1Z-5, whole genome shotgun sequence.</title>
        <authorList>
            <person name="Tuo L."/>
        </authorList>
    </citation>
    <scope>NUCLEOTIDE SEQUENCE [LARGE SCALE GENOMIC DNA]</scope>
    <source>
        <strain evidence="4 5">MASK1Z-5</strain>
    </source>
</reference>
<dbReference type="EMBL" id="JAEDAJ010000012">
    <property type="protein sequence ID" value="MBK0332715.1"/>
    <property type="molecule type" value="Genomic_DNA"/>
</dbReference>
<dbReference type="Pfam" id="PF01047">
    <property type="entry name" value="MarR"/>
    <property type="match status" value="1"/>
</dbReference>
<dbReference type="Proteomes" id="UP000612352">
    <property type="component" value="Unassembled WGS sequence"/>
</dbReference>
<dbReference type="InterPro" id="IPR000835">
    <property type="entry name" value="HTH_MarR-typ"/>
</dbReference>
<comment type="subcellular location">
    <subcellularLocation>
        <location evidence="1">Cytoplasm</location>
    </subcellularLocation>
</comment>
<feature type="compositionally biased region" description="Low complexity" evidence="2">
    <location>
        <begin position="61"/>
        <end position="72"/>
    </location>
</feature>
<dbReference type="SMART" id="SM00347">
    <property type="entry name" value="HTH_MARR"/>
    <property type="match status" value="1"/>
</dbReference>
<evidence type="ECO:0000259" key="3">
    <source>
        <dbReference type="PROSITE" id="PS50995"/>
    </source>
</evidence>
<organism evidence="4 5">
    <name type="scientific">Brachybacterium halotolerans</name>
    <dbReference type="NCBI Taxonomy" id="2795215"/>
    <lineage>
        <taxon>Bacteria</taxon>
        <taxon>Bacillati</taxon>
        <taxon>Actinomycetota</taxon>
        <taxon>Actinomycetes</taxon>
        <taxon>Micrococcales</taxon>
        <taxon>Dermabacteraceae</taxon>
        <taxon>Brachybacterium</taxon>
    </lineage>
</organism>
<dbReference type="PROSITE" id="PS50995">
    <property type="entry name" value="HTH_MARR_2"/>
    <property type="match status" value="1"/>
</dbReference>
<sequence length="264" mass="28804">MDLCTKHWCARHRRRRRAHGQATRHRLLLLAVSHRVPDELYPAAHQGAGHARLGHRPPRPAQARVPAPTRPASAVAREQADGQREQADGPAGGILDVSGTRADAGATSDAARQEVDPLALESQVCFAITRASRGIVAAYRPVLEPLHLTHPQYLVMLALWQESPLSLKELSSRLALDPGTLSPLVKRLESTGYLERTRASEDERSLAIVLTDTGRALRERAQAVPGIMRERLGMDEDDVQALHAGMMKVVELAARSEQGGPAEI</sequence>
<evidence type="ECO:0000256" key="2">
    <source>
        <dbReference type="SAM" id="MobiDB-lite"/>
    </source>
</evidence>
<dbReference type="InterPro" id="IPR039422">
    <property type="entry name" value="MarR/SlyA-like"/>
</dbReference>
<dbReference type="Gene3D" id="1.10.10.10">
    <property type="entry name" value="Winged helix-like DNA-binding domain superfamily/Winged helix DNA-binding domain"/>
    <property type="match status" value="1"/>
</dbReference>
<dbReference type="PRINTS" id="PR00598">
    <property type="entry name" value="HTHMARR"/>
</dbReference>
<dbReference type="PANTHER" id="PTHR33164">
    <property type="entry name" value="TRANSCRIPTIONAL REGULATOR, MARR FAMILY"/>
    <property type="match status" value="1"/>
</dbReference>
<evidence type="ECO:0000313" key="5">
    <source>
        <dbReference type="Proteomes" id="UP000612352"/>
    </source>
</evidence>
<accession>A0ABS1BDK0</accession>
<dbReference type="InterPro" id="IPR036388">
    <property type="entry name" value="WH-like_DNA-bd_sf"/>
</dbReference>
<proteinExistence type="predicted"/>
<gene>
    <name evidence="4" type="ORF">I8D64_15040</name>
</gene>
<dbReference type="PANTHER" id="PTHR33164:SF5">
    <property type="entry name" value="ORGANIC HYDROPEROXIDE RESISTANCE TRANSCRIPTIONAL REGULATOR"/>
    <property type="match status" value="1"/>
</dbReference>
<name>A0ABS1BDK0_9MICO</name>
<evidence type="ECO:0000313" key="4">
    <source>
        <dbReference type="EMBL" id="MBK0332715.1"/>
    </source>
</evidence>
<feature type="compositionally biased region" description="Basic and acidic residues" evidence="2">
    <location>
        <begin position="78"/>
        <end position="87"/>
    </location>
</feature>
<comment type="caution">
    <text evidence="4">The sequence shown here is derived from an EMBL/GenBank/DDBJ whole genome shotgun (WGS) entry which is preliminary data.</text>
</comment>
<dbReference type="InterPro" id="IPR036390">
    <property type="entry name" value="WH_DNA-bd_sf"/>
</dbReference>
<dbReference type="SUPFAM" id="SSF46785">
    <property type="entry name" value="Winged helix' DNA-binding domain"/>
    <property type="match status" value="1"/>
</dbReference>
<feature type="domain" description="HTH marR-type" evidence="3">
    <location>
        <begin position="121"/>
        <end position="251"/>
    </location>
</feature>